<reference evidence="7 8" key="1">
    <citation type="submission" date="2018-08" db="EMBL/GenBank/DDBJ databases">
        <title>Aphanomyces genome sequencing and annotation.</title>
        <authorList>
            <person name="Minardi D."/>
            <person name="Oidtmann B."/>
            <person name="Van Der Giezen M."/>
            <person name="Studholme D.J."/>
        </authorList>
    </citation>
    <scope>NUCLEOTIDE SEQUENCE [LARGE SCALE GENOMIC DNA]</scope>
    <source>
        <strain evidence="6 7">Da</strain>
        <strain evidence="5 8">Sv</strain>
    </source>
</reference>
<dbReference type="InterPro" id="IPR036940">
    <property type="entry name" value="PI3/4_kinase_cat_sf"/>
</dbReference>
<dbReference type="PROSITE" id="PS00916">
    <property type="entry name" value="PI3_4_KINASE_2"/>
    <property type="match status" value="1"/>
</dbReference>
<comment type="caution">
    <text evidence="5">The sequence shown here is derived from an EMBL/GenBank/DDBJ whole genome shotgun (WGS) entry which is preliminary data.</text>
</comment>
<evidence type="ECO:0000313" key="8">
    <source>
        <dbReference type="Proteomes" id="UP000285712"/>
    </source>
</evidence>
<keyword evidence="2" id="KW-0418">Kinase</keyword>
<dbReference type="GO" id="GO:0016303">
    <property type="term" value="F:1-phosphatidylinositol-3-kinase activity"/>
    <property type="evidence" value="ECO:0007669"/>
    <property type="project" value="TreeGrafter"/>
</dbReference>
<dbReference type="GO" id="GO:0048015">
    <property type="term" value="P:phosphatidylinositol-mediated signaling"/>
    <property type="evidence" value="ECO:0007669"/>
    <property type="project" value="TreeGrafter"/>
</dbReference>
<evidence type="ECO:0000259" key="3">
    <source>
        <dbReference type="PROSITE" id="PS50290"/>
    </source>
</evidence>
<dbReference type="PROSITE" id="PS00915">
    <property type="entry name" value="PI3_4_KINASE_1"/>
    <property type="match status" value="1"/>
</dbReference>
<dbReference type="InterPro" id="IPR015433">
    <property type="entry name" value="PI3/4_kinase"/>
</dbReference>
<dbReference type="GO" id="GO:0005737">
    <property type="term" value="C:cytoplasm"/>
    <property type="evidence" value="ECO:0007669"/>
    <property type="project" value="TreeGrafter"/>
</dbReference>
<dbReference type="PANTHER" id="PTHR10048">
    <property type="entry name" value="PHOSPHATIDYLINOSITOL KINASE"/>
    <property type="match status" value="1"/>
</dbReference>
<evidence type="ECO:0000313" key="7">
    <source>
        <dbReference type="Proteomes" id="UP000285430"/>
    </source>
</evidence>
<dbReference type="GO" id="GO:0035005">
    <property type="term" value="F:1-phosphatidylinositol-4-phosphate 3-kinase activity"/>
    <property type="evidence" value="ECO:0007669"/>
    <property type="project" value="TreeGrafter"/>
</dbReference>
<sequence>MMIWLVQCMKWEPYAASRLVSWVVHRAVDGASMLLGVPLFWALHVESFVPHYTQRFQLLVQAYLMAAGRSMRRMLQNQLDLCQHLHRIARDMQTAAATSSLDSQLRARLCALNVSFAGRLSLPLHSKCTLVEFVSSECRVLKSPKRPLWLTLETASRTKVRVIFKAGDDVRQDMVTLQLFGLMQQLWRDANIPVQLQLYECVATSPSSGVVEVVGDAVTTAAIHKEGGVLGPMQDMRFAKWLETQNASSPKHYMQALDLFRRSAAGYCVATHVLGIGDRHNDNIMVGLMNFKRDQTSFVFTKEMAFALGGTESPFFATFVALCGRALNELRQHVHLISTWLTLMVPANMLELQDVHDIYHVVEALVMGTYIHIRMYEISLI</sequence>
<dbReference type="Proteomes" id="UP000285712">
    <property type="component" value="Unassembled WGS sequence"/>
</dbReference>
<name>A0A3R6XRN6_APHAT</name>
<dbReference type="EMBL" id="QUTH01003147">
    <property type="protein sequence ID" value="RHZ21344.1"/>
    <property type="molecule type" value="Genomic_DNA"/>
</dbReference>
<evidence type="ECO:0000256" key="2">
    <source>
        <dbReference type="ARBA" id="ARBA00022777"/>
    </source>
</evidence>
<evidence type="ECO:0000313" key="5">
    <source>
        <dbReference type="EMBL" id="RHY89659.1"/>
    </source>
</evidence>
<dbReference type="Gene3D" id="3.30.1010.10">
    <property type="entry name" value="Phosphatidylinositol 3-kinase Catalytic Subunit, Chain A, domain 4"/>
    <property type="match status" value="1"/>
</dbReference>
<keyword evidence="1" id="KW-0808">Transferase</keyword>
<dbReference type="VEuPathDB" id="FungiDB:H257_08750"/>
<dbReference type="Gene3D" id="1.10.1070.11">
    <property type="entry name" value="Phosphatidylinositol 3-/4-kinase, catalytic domain"/>
    <property type="match status" value="2"/>
</dbReference>
<dbReference type="EMBL" id="QUTG01003944">
    <property type="protein sequence ID" value="RHY89659.1"/>
    <property type="molecule type" value="Genomic_DNA"/>
</dbReference>
<dbReference type="InterPro" id="IPR042236">
    <property type="entry name" value="PI3K_accessory_sf"/>
</dbReference>
<evidence type="ECO:0008006" key="9">
    <source>
        <dbReference type="Google" id="ProtNLM"/>
    </source>
</evidence>
<dbReference type="SUPFAM" id="SSF56112">
    <property type="entry name" value="Protein kinase-like (PK-like)"/>
    <property type="match status" value="1"/>
</dbReference>
<evidence type="ECO:0000256" key="1">
    <source>
        <dbReference type="ARBA" id="ARBA00022679"/>
    </source>
</evidence>
<dbReference type="InterPro" id="IPR000403">
    <property type="entry name" value="PI3/4_kinase_cat_dom"/>
</dbReference>
<dbReference type="SUPFAM" id="SSF48371">
    <property type="entry name" value="ARM repeat"/>
    <property type="match status" value="1"/>
</dbReference>
<protein>
    <recommendedName>
        <fullName evidence="9">PI3K/PI4K catalytic domain-containing protein</fullName>
    </recommendedName>
</protein>
<dbReference type="PANTHER" id="PTHR10048:SF14">
    <property type="entry name" value="LD28067P"/>
    <property type="match status" value="1"/>
</dbReference>
<dbReference type="Pfam" id="PF00613">
    <property type="entry name" value="PI3Ka"/>
    <property type="match status" value="1"/>
</dbReference>
<organism evidence="5 8">
    <name type="scientific">Aphanomyces astaci</name>
    <name type="common">Crayfish plague agent</name>
    <dbReference type="NCBI Taxonomy" id="112090"/>
    <lineage>
        <taxon>Eukaryota</taxon>
        <taxon>Sar</taxon>
        <taxon>Stramenopiles</taxon>
        <taxon>Oomycota</taxon>
        <taxon>Saprolegniomycetes</taxon>
        <taxon>Saprolegniales</taxon>
        <taxon>Verrucalvaceae</taxon>
        <taxon>Aphanomyces</taxon>
    </lineage>
</organism>
<dbReference type="InterPro" id="IPR018936">
    <property type="entry name" value="PI3/4_kinase_CS"/>
</dbReference>
<dbReference type="Proteomes" id="UP000285430">
    <property type="component" value="Unassembled WGS sequence"/>
</dbReference>
<proteinExistence type="predicted"/>
<feature type="domain" description="PI3K/PI4K catalytic" evidence="3">
    <location>
        <begin position="134"/>
        <end position="381"/>
    </location>
</feature>
<gene>
    <name evidence="5" type="ORF">DYB35_004477</name>
    <name evidence="6" type="ORF">DYB37_004487</name>
</gene>
<dbReference type="InterPro" id="IPR011009">
    <property type="entry name" value="Kinase-like_dom_sf"/>
</dbReference>
<dbReference type="PROSITE" id="PS51545">
    <property type="entry name" value="PIK_HELICAL"/>
    <property type="match status" value="1"/>
</dbReference>
<evidence type="ECO:0000259" key="4">
    <source>
        <dbReference type="PROSITE" id="PS51545"/>
    </source>
</evidence>
<dbReference type="InterPro" id="IPR016024">
    <property type="entry name" value="ARM-type_fold"/>
</dbReference>
<dbReference type="GO" id="GO:0005942">
    <property type="term" value="C:phosphatidylinositol 3-kinase complex"/>
    <property type="evidence" value="ECO:0007669"/>
    <property type="project" value="TreeGrafter"/>
</dbReference>
<dbReference type="InterPro" id="IPR001263">
    <property type="entry name" value="PI3K_accessory_dom"/>
</dbReference>
<accession>A0A3R6XRN6</accession>
<dbReference type="GO" id="GO:0016477">
    <property type="term" value="P:cell migration"/>
    <property type="evidence" value="ECO:0007669"/>
    <property type="project" value="TreeGrafter"/>
</dbReference>
<dbReference type="GO" id="GO:0005886">
    <property type="term" value="C:plasma membrane"/>
    <property type="evidence" value="ECO:0007669"/>
    <property type="project" value="TreeGrafter"/>
</dbReference>
<evidence type="ECO:0000313" key="6">
    <source>
        <dbReference type="EMBL" id="RHZ21344.1"/>
    </source>
</evidence>
<dbReference type="GO" id="GO:0043491">
    <property type="term" value="P:phosphatidylinositol 3-kinase/protein kinase B signal transduction"/>
    <property type="evidence" value="ECO:0007669"/>
    <property type="project" value="TreeGrafter"/>
</dbReference>
<dbReference type="AlphaFoldDB" id="A0A3R6XRN6"/>
<dbReference type="SMART" id="SM00146">
    <property type="entry name" value="PI3Kc"/>
    <property type="match status" value="1"/>
</dbReference>
<dbReference type="Pfam" id="PF00454">
    <property type="entry name" value="PI3_PI4_kinase"/>
    <property type="match status" value="1"/>
</dbReference>
<dbReference type="Gene3D" id="1.25.40.70">
    <property type="entry name" value="Phosphatidylinositol 3-kinase, accessory domain (PIK)"/>
    <property type="match status" value="1"/>
</dbReference>
<feature type="domain" description="PIK helical" evidence="4">
    <location>
        <begin position="1"/>
        <end position="66"/>
    </location>
</feature>
<dbReference type="PROSITE" id="PS50290">
    <property type="entry name" value="PI3_4_KINASE_3"/>
    <property type="match status" value="1"/>
</dbReference>